<dbReference type="FunFam" id="3.30.420.40:FF:000025">
    <property type="entry name" value="pantothenate kinase 2, mitochondrial"/>
    <property type="match status" value="1"/>
</dbReference>
<evidence type="ECO:0000256" key="10">
    <source>
        <dbReference type="ARBA" id="ARBA00022993"/>
    </source>
</evidence>
<dbReference type="InterPro" id="IPR004567">
    <property type="entry name" value="Type_II_PanK"/>
</dbReference>
<dbReference type="NCBIfam" id="TIGR00555">
    <property type="entry name" value="panK_eukar"/>
    <property type="match status" value="1"/>
</dbReference>
<dbReference type="SUPFAM" id="SSF53067">
    <property type="entry name" value="Actin-like ATPase domain"/>
    <property type="match status" value="1"/>
</dbReference>
<dbReference type="RefSeq" id="XP_019039168.1">
    <property type="nucleotide sequence ID" value="XM_019185629.1"/>
</dbReference>
<proteinExistence type="inferred from homology"/>
<organism evidence="12 13">
    <name type="scientific">Wickerhamomyces anomalus (strain ATCC 58044 / CBS 1984 / NCYC 433 / NRRL Y-366-8)</name>
    <name type="common">Yeast</name>
    <name type="synonym">Hansenula anomala</name>
    <dbReference type="NCBI Taxonomy" id="683960"/>
    <lineage>
        <taxon>Eukaryota</taxon>
        <taxon>Fungi</taxon>
        <taxon>Dikarya</taxon>
        <taxon>Ascomycota</taxon>
        <taxon>Saccharomycotina</taxon>
        <taxon>Saccharomycetes</taxon>
        <taxon>Phaffomycetales</taxon>
        <taxon>Wickerhamomycetaceae</taxon>
        <taxon>Wickerhamomyces</taxon>
    </lineage>
</organism>
<dbReference type="Pfam" id="PF03630">
    <property type="entry name" value="Fumble"/>
    <property type="match status" value="1"/>
</dbReference>
<evidence type="ECO:0000256" key="4">
    <source>
        <dbReference type="ARBA" id="ARBA00012102"/>
    </source>
</evidence>
<evidence type="ECO:0000256" key="6">
    <source>
        <dbReference type="ARBA" id="ARBA00022679"/>
    </source>
</evidence>
<evidence type="ECO:0000256" key="11">
    <source>
        <dbReference type="ARBA" id="ARBA00060870"/>
    </source>
</evidence>
<evidence type="ECO:0000256" key="2">
    <source>
        <dbReference type="ARBA" id="ARBA00004496"/>
    </source>
</evidence>
<accession>A0A1E3P3A2</accession>
<keyword evidence="13" id="KW-1185">Reference proteome</keyword>
<dbReference type="GO" id="GO:0008204">
    <property type="term" value="P:ergosterol metabolic process"/>
    <property type="evidence" value="ECO:0007669"/>
    <property type="project" value="EnsemblFungi"/>
</dbReference>
<keyword evidence="7" id="KW-0547">Nucleotide-binding</keyword>
<dbReference type="STRING" id="683960.A0A1E3P3A2"/>
<dbReference type="PANTHER" id="PTHR12280">
    <property type="entry name" value="PANTOTHENATE KINASE"/>
    <property type="match status" value="1"/>
</dbReference>
<evidence type="ECO:0000256" key="7">
    <source>
        <dbReference type="ARBA" id="ARBA00022741"/>
    </source>
</evidence>
<keyword evidence="8" id="KW-0418">Kinase</keyword>
<dbReference type="Proteomes" id="UP000094112">
    <property type="component" value="Unassembled WGS sequence"/>
</dbReference>
<dbReference type="EMBL" id="KV454210">
    <property type="protein sequence ID" value="ODQ59961.1"/>
    <property type="molecule type" value="Genomic_DNA"/>
</dbReference>
<dbReference type="GO" id="GO:0005829">
    <property type="term" value="C:cytosol"/>
    <property type="evidence" value="ECO:0007669"/>
    <property type="project" value="TreeGrafter"/>
</dbReference>
<name>A0A1E3P3A2_WICAA</name>
<comment type="similarity">
    <text evidence="11">Belongs to the type II pantothenate kinase family.</text>
</comment>
<dbReference type="GO" id="GO:0015937">
    <property type="term" value="P:coenzyme A biosynthetic process"/>
    <property type="evidence" value="ECO:0007669"/>
    <property type="project" value="UniProtKB-KW"/>
</dbReference>
<keyword evidence="9" id="KW-0067">ATP-binding</keyword>
<comment type="pathway">
    <text evidence="3">Cofactor biosynthesis; coenzyme A biosynthesis; CoA from (R)-pantothenate: step 1/5.</text>
</comment>
<dbReference type="InterPro" id="IPR043129">
    <property type="entry name" value="ATPase_NBD"/>
</dbReference>
<evidence type="ECO:0000313" key="12">
    <source>
        <dbReference type="EMBL" id="ODQ59961.1"/>
    </source>
</evidence>
<dbReference type="GO" id="GO:0005634">
    <property type="term" value="C:nucleus"/>
    <property type="evidence" value="ECO:0007669"/>
    <property type="project" value="TreeGrafter"/>
</dbReference>
<dbReference type="GO" id="GO:0005524">
    <property type="term" value="F:ATP binding"/>
    <property type="evidence" value="ECO:0007669"/>
    <property type="project" value="UniProtKB-KW"/>
</dbReference>
<sequence>MECLIHGLNFLINDIPNEVFIMDHQTEKINYIEQCKVSYPYLLVNIGSGVSMIKVDGPDGNFQRIGGSSLGGGTLWGLLSLLTDCEDYDSMLKLSESGANKNVDMLVGDIYGETGYNKIGLKSSTIASSFGKVFNKVKRNKKEKKPNGADINQADIIKSLVYSISNNIGQISYLQANIHGVESIFFGGSYINRHHFIIKTLSYAINFWSKGEMQAHFLKHDGYIGAIGSFLMSPEDLQSDEAQVGTETDK</sequence>
<gene>
    <name evidence="12" type="ORF">WICANDRAFT_83961</name>
</gene>
<dbReference type="OrthoDB" id="498611at2759"/>
<evidence type="ECO:0000256" key="1">
    <source>
        <dbReference type="ARBA" id="ARBA00001206"/>
    </source>
</evidence>
<evidence type="ECO:0000256" key="5">
    <source>
        <dbReference type="ARBA" id="ARBA00022490"/>
    </source>
</evidence>
<dbReference type="GO" id="GO:0004594">
    <property type="term" value="F:pantothenate kinase activity"/>
    <property type="evidence" value="ECO:0007669"/>
    <property type="project" value="UniProtKB-EC"/>
</dbReference>
<comment type="catalytic activity">
    <reaction evidence="1">
        <text>(R)-pantothenate + ATP = (R)-4'-phosphopantothenate + ADP + H(+)</text>
        <dbReference type="Rhea" id="RHEA:16373"/>
        <dbReference type="ChEBI" id="CHEBI:10986"/>
        <dbReference type="ChEBI" id="CHEBI:15378"/>
        <dbReference type="ChEBI" id="CHEBI:29032"/>
        <dbReference type="ChEBI" id="CHEBI:30616"/>
        <dbReference type="ChEBI" id="CHEBI:456216"/>
        <dbReference type="EC" id="2.7.1.33"/>
    </reaction>
</comment>
<evidence type="ECO:0000256" key="9">
    <source>
        <dbReference type="ARBA" id="ARBA00022840"/>
    </source>
</evidence>
<dbReference type="GeneID" id="30202875"/>
<keyword evidence="10" id="KW-0173">Coenzyme A biosynthesis</keyword>
<reference evidence="12 13" key="1">
    <citation type="journal article" date="2016" name="Proc. Natl. Acad. Sci. U.S.A.">
        <title>Comparative genomics of biotechnologically important yeasts.</title>
        <authorList>
            <person name="Riley R."/>
            <person name="Haridas S."/>
            <person name="Wolfe K.H."/>
            <person name="Lopes M.R."/>
            <person name="Hittinger C.T."/>
            <person name="Goeker M."/>
            <person name="Salamov A.A."/>
            <person name="Wisecaver J.H."/>
            <person name="Long T.M."/>
            <person name="Calvey C.H."/>
            <person name="Aerts A.L."/>
            <person name="Barry K.W."/>
            <person name="Choi C."/>
            <person name="Clum A."/>
            <person name="Coughlan A.Y."/>
            <person name="Deshpande S."/>
            <person name="Douglass A.P."/>
            <person name="Hanson S.J."/>
            <person name="Klenk H.-P."/>
            <person name="LaButti K.M."/>
            <person name="Lapidus A."/>
            <person name="Lindquist E.A."/>
            <person name="Lipzen A.M."/>
            <person name="Meier-Kolthoff J.P."/>
            <person name="Ohm R.A."/>
            <person name="Otillar R.P."/>
            <person name="Pangilinan J.L."/>
            <person name="Peng Y."/>
            <person name="Rokas A."/>
            <person name="Rosa C.A."/>
            <person name="Scheuner C."/>
            <person name="Sibirny A.A."/>
            <person name="Slot J.C."/>
            <person name="Stielow J.B."/>
            <person name="Sun H."/>
            <person name="Kurtzman C.P."/>
            <person name="Blackwell M."/>
            <person name="Grigoriev I.V."/>
            <person name="Jeffries T.W."/>
        </authorList>
    </citation>
    <scope>NUCLEOTIDE SEQUENCE [LARGE SCALE GENOMIC DNA]</scope>
    <source>
        <strain evidence="13">ATCC 58044 / CBS 1984 / NCYC 433 / NRRL Y-366-8</strain>
    </source>
</reference>
<evidence type="ECO:0000256" key="8">
    <source>
        <dbReference type="ARBA" id="ARBA00022777"/>
    </source>
</evidence>
<dbReference type="Gene3D" id="3.30.420.40">
    <property type="match status" value="1"/>
</dbReference>
<evidence type="ECO:0000256" key="3">
    <source>
        <dbReference type="ARBA" id="ARBA00005225"/>
    </source>
</evidence>
<keyword evidence="5" id="KW-0963">Cytoplasm</keyword>
<comment type="subcellular location">
    <subcellularLocation>
        <location evidence="2">Cytoplasm</location>
    </subcellularLocation>
</comment>
<evidence type="ECO:0000313" key="13">
    <source>
        <dbReference type="Proteomes" id="UP000094112"/>
    </source>
</evidence>
<dbReference type="PANTHER" id="PTHR12280:SF20">
    <property type="entry name" value="4'-PHOSPHOPANTETHEINE PHOSPHATASE"/>
    <property type="match status" value="1"/>
</dbReference>
<keyword evidence="6" id="KW-0808">Transferase</keyword>
<protein>
    <recommendedName>
        <fullName evidence="4">pantothenate kinase</fullName>
        <ecNumber evidence="4">2.7.1.33</ecNumber>
    </recommendedName>
</protein>
<dbReference type="EC" id="2.7.1.33" evidence="4"/>
<dbReference type="AlphaFoldDB" id="A0A1E3P3A2"/>